<feature type="transmembrane region" description="Helical" evidence="2">
    <location>
        <begin position="117"/>
        <end position="139"/>
    </location>
</feature>
<dbReference type="Pfam" id="PF08508">
    <property type="entry name" value="DUF1746"/>
    <property type="match status" value="1"/>
</dbReference>
<evidence type="ECO:0000256" key="1">
    <source>
        <dbReference type="SAM" id="MobiDB-lite"/>
    </source>
</evidence>
<dbReference type="Proteomes" id="UP000536275">
    <property type="component" value="Unassembled WGS sequence"/>
</dbReference>
<dbReference type="InterPro" id="IPR013715">
    <property type="entry name" value="DUF1746"/>
</dbReference>
<accession>A0A8H6BTQ3</accession>
<dbReference type="PANTHER" id="PTHR39405:SF1">
    <property type="entry name" value="DSC E3 UBIQUITIN LIGASE COMPLEX SUBUNIT 4"/>
    <property type="match status" value="1"/>
</dbReference>
<dbReference type="GO" id="GO:0005783">
    <property type="term" value="C:endoplasmic reticulum"/>
    <property type="evidence" value="ECO:0007669"/>
    <property type="project" value="TreeGrafter"/>
</dbReference>
<dbReference type="PANTHER" id="PTHR39405">
    <property type="entry name" value="DSC E3 UBIQUITIN LIGASE COMPLEX SUBUNIT 4"/>
    <property type="match status" value="1"/>
</dbReference>
<organism evidence="4 5">
    <name type="scientific">Candida albicans</name>
    <name type="common">Yeast</name>
    <dbReference type="NCBI Taxonomy" id="5476"/>
    <lineage>
        <taxon>Eukaryota</taxon>
        <taxon>Fungi</taxon>
        <taxon>Dikarya</taxon>
        <taxon>Ascomycota</taxon>
        <taxon>Saccharomycotina</taxon>
        <taxon>Pichiomycetes</taxon>
        <taxon>Debaryomycetaceae</taxon>
        <taxon>Candida/Lodderomyces clade</taxon>
        <taxon>Candida</taxon>
    </lineage>
</organism>
<protein>
    <recommendedName>
        <fullName evidence="3">DUF1746 domain-containing protein</fullName>
    </recommendedName>
</protein>
<keyword evidence="2" id="KW-0812">Transmembrane</keyword>
<gene>
    <name evidence="4" type="ORF">FOB64_005129</name>
</gene>
<evidence type="ECO:0000259" key="3">
    <source>
        <dbReference type="Pfam" id="PF08508"/>
    </source>
</evidence>
<dbReference type="AlphaFoldDB" id="A0A8H6BTQ3"/>
<dbReference type="GO" id="GO:0032933">
    <property type="term" value="P:SREBP signaling pathway"/>
    <property type="evidence" value="ECO:0007669"/>
    <property type="project" value="InterPro"/>
</dbReference>
<comment type="caution">
    <text evidence="4">The sequence shown here is derived from an EMBL/GenBank/DDBJ whole genome shotgun (WGS) entry which is preliminary data.</text>
</comment>
<dbReference type="InterPro" id="IPR038967">
    <property type="entry name" value="Dsc4-like"/>
</dbReference>
<dbReference type="EMBL" id="JABWAD010000060">
    <property type="protein sequence ID" value="KAF6063489.1"/>
    <property type="molecule type" value="Genomic_DNA"/>
</dbReference>
<proteinExistence type="predicted"/>
<evidence type="ECO:0000313" key="5">
    <source>
        <dbReference type="Proteomes" id="UP000536275"/>
    </source>
</evidence>
<sequence length="286" mass="32186">MSSSSTNNTNNNNTSALNLQAELLEFQNSKYPTIQETITNNASILYKRKKFFLIELRESIQFLECFLIVLIYLRDLSFLKLLIRSTIHLSIININPPLSFKLQLQLSDDYKKSLVKISLRGLIIGNLFCLLTHLIFGIYRESPSGDGYLHGGITIQFIGDRLPYSRFELIILDLLVFFIQLVFHSLIGVIDDSEVLQVTPTQHGNGNNDASMVEEQLDGTFGLDRVHIEEDGYNGNVYLLTIDILGNIKKVFDYQINLQPPSGGRSDSEANQTQMPGAFPGASFSL</sequence>
<evidence type="ECO:0000256" key="2">
    <source>
        <dbReference type="SAM" id="Phobius"/>
    </source>
</evidence>
<keyword evidence="2" id="KW-1133">Transmembrane helix</keyword>
<feature type="transmembrane region" description="Helical" evidence="2">
    <location>
        <begin position="169"/>
        <end position="190"/>
    </location>
</feature>
<dbReference type="GO" id="GO:0044695">
    <property type="term" value="C:Dsc E3 ubiquitin ligase complex"/>
    <property type="evidence" value="ECO:0007669"/>
    <property type="project" value="InterPro"/>
</dbReference>
<feature type="region of interest" description="Disordered" evidence="1">
    <location>
        <begin position="262"/>
        <end position="286"/>
    </location>
</feature>
<keyword evidence="2" id="KW-0472">Membrane</keyword>
<reference evidence="4 5" key="1">
    <citation type="submission" date="2020-03" db="EMBL/GenBank/DDBJ databases">
        <title>FDA dAtabase for Regulatory Grade micrObial Sequences (FDA-ARGOS): Supporting development and validation of Infectious Disease Dx tests.</title>
        <authorList>
            <person name="Campos J."/>
            <person name="Goldberg B."/>
            <person name="Tallon L."/>
            <person name="Sadzewicz L."/>
            <person name="Vavikolanu K."/>
            <person name="Mehta A."/>
            <person name="Aluvathingal J."/>
            <person name="Nadendla S."/>
            <person name="Nandy P."/>
            <person name="Geyer C."/>
            <person name="Yan Y."/>
            <person name="Sichtig H."/>
        </authorList>
    </citation>
    <scope>NUCLEOTIDE SEQUENCE [LARGE SCALE GENOMIC DNA]</scope>
    <source>
        <strain evidence="4 5">FDAARGOS_656</strain>
    </source>
</reference>
<feature type="domain" description="DUF1746" evidence="3">
    <location>
        <begin position="59"/>
        <end position="183"/>
    </location>
</feature>
<evidence type="ECO:0000313" key="4">
    <source>
        <dbReference type="EMBL" id="KAF6063489.1"/>
    </source>
</evidence>
<name>A0A8H6BTQ3_CANAX</name>